<protein>
    <submittedName>
        <fullName evidence="1">Uncharacterized protein</fullName>
    </submittedName>
</protein>
<reference evidence="1 2" key="1">
    <citation type="journal article" date="2010" name="J. Bacteriol.">
        <title>Complete genome sequence of the thermophilic, obligately chemolithoautotrophic hydrogen-oxidizing bacterium Hydrogenobacter thermophilus TK-6.</title>
        <authorList>
            <person name="Arai H."/>
            <person name="Kanbe H."/>
            <person name="Ishii M."/>
            <person name="Igarashi Y."/>
        </authorList>
    </citation>
    <scope>NUCLEOTIDE SEQUENCE [LARGE SCALE GENOMIC DNA]</scope>
    <source>
        <strain evidence="2">DSM 6534 / IAM 12695 / TK-6 [Tokyo]</strain>
    </source>
</reference>
<dbReference type="EMBL" id="AP011112">
    <property type="protein sequence ID" value="BAI69023.1"/>
    <property type="molecule type" value="Genomic_DNA"/>
</dbReference>
<organism evidence="1 2">
    <name type="scientific">Hydrogenobacter thermophilus (strain DSM 6534 / IAM 12695 / TK-6)</name>
    <dbReference type="NCBI Taxonomy" id="608538"/>
    <lineage>
        <taxon>Bacteria</taxon>
        <taxon>Pseudomonadati</taxon>
        <taxon>Aquificota</taxon>
        <taxon>Aquificia</taxon>
        <taxon>Aquificales</taxon>
        <taxon>Aquificaceae</taxon>
        <taxon>Hydrogenobacter</taxon>
    </lineage>
</organism>
<evidence type="ECO:0000313" key="2">
    <source>
        <dbReference type="Proteomes" id="UP000002574"/>
    </source>
</evidence>
<accession>D3DGS1</accession>
<proteinExistence type="predicted"/>
<gene>
    <name evidence="1" type="ordered locus">HTH_0561</name>
</gene>
<dbReference type="KEGG" id="hth:HTH_0561"/>
<keyword evidence="2" id="KW-1185">Reference proteome</keyword>
<dbReference type="AlphaFoldDB" id="D3DGS1"/>
<name>D3DGS1_HYDTT</name>
<evidence type="ECO:0000313" key="1">
    <source>
        <dbReference type="EMBL" id="BAI69023.1"/>
    </source>
</evidence>
<dbReference type="KEGG" id="hte:Hydth_0559"/>
<dbReference type="RefSeq" id="WP_012963205.1">
    <property type="nucleotide sequence ID" value="NC_013799.1"/>
</dbReference>
<dbReference type="STRING" id="608538.HTH_0561"/>
<dbReference type="Proteomes" id="UP000002574">
    <property type="component" value="Chromosome"/>
</dbReference>
<sequence length="55" mass="6572">MERLKKVIERYKNSRVRVEIGSETGMEDSPEYRIQEEKRGKGILKKLGIKLTFRF</sequence>